<dbReference type="VEuPathDB" id="FungiDB:PV08_02275"/>
<dbReference type="PANTHER" id="PTHR43205">
    <property type="entry name" value="PROSTAGLANDIN REDUCTASE"/>
    <property type="match status" value="1"/>
</dbReference>
<dbReference type="InterPro" id="IPR036291">
    <property type="entry name" value="NAD(P)-bd_dom_sf"/>
</dbReference>
<dbReference type="AlphaFoldDB" id="A0A0D2C318"/>
<dbReference type="Proteomes" id="UP000053328">
    <property type="component" value="Unassembled WGS sequence"/>
</dbReference>
<feature type="domain" description="Enoyl reductase (ER)" evidence="2">
    <location>
        <begin position="22"/>
        <end position="344"/>
    </location>
</feature>
<dbReference type="OrthoDB" id="809632at2759"/>
<dbReference type="SMART" id="SM00829">
    <property type="entry name" value="PKS_ER"/>
    <property type="match status" value="1"/>
</dbReference>
<evidence type="ECO:0000313" key="4">
    <source>
        <dbReference type="Proteomes" id="UP000053328"/>
    </source>
</evidence>
<reference evidence="3 4" key="1">
    <citation type="submission" date="2015-01" db="EMBL/GenBank/DDBJ databases">
        <title>The Genome Sequence of Exophiala spinifera CBS89968.</title>
        <authorList>
            <consortium name="The Broad Institute Genomics Platform"/>
            <person name="Cuomo C."/>
            <person name="de Hoog S."/>
            <person name="Gorbushina A."/>
            <person name="Stielow B."/>
            <person name="Teixiera M."/>
            <person name="Abouelleil A."/>
            <person name="Chapman S.B."/>
            <person name="Priest M."/>
            <person name="Young S.K."/>
            <person name="Wortman J."/>
            <person name="Nusbaum C."/>
            <person name="Birren B."/>
        </authorList>
    </citation>
    <scope>NUCLEOTIDE SEQUENCE [LARGE SCALE GENOMIC DNA]</scope>
    <source>
        <strain evidence="3 4">CBS 89968</strain>
    </source>
</reference>
<evidence type="ECO:0000259" key="2">
    <source>
        <dbReference type="SMART" id="SM00829"/>
    </source>
</evidence>
<organism evidence="3 4">
    <name type="scientific">Exophiala spinifera</name>
    <dbReference type="NCBI Taxonomy" id="91928"/>
    <lineage>
        <taxon>Eukaryota</taxon>
        <taxon>Fungi</taxon>
        <taxon>Dikarya</taxon>
        <taxon>Ascomycota</taxon>
        <taxon>Pezizomycotina</taxon>
        <taxon>Eurotiomycetes</taxon>
        <taxon>Chaetothyriomycetidae</taxon>
        <taxon>Chaetothyriales</taxon>
        <taxon>Herpotrichiellaceae</taxon>
        <taxon>Exophiala</taxon>
    </lineage>
</organism>
<gene>
    <name evidence="3" type="ORF">PV08_02275</name>
</gene>
<dbReference type="Gene3D" id="3.40.50.720">
    <property type="entry name" value="NAD(P)-binding Rossmann-like Domain"/>
    <property type="match status" value="1"/>
</dbReference>
<keyword evidence="1" id="KW-0560">Oxidoreductase</keyword>
<name>A0A0D2C318_9EURO</name>
<sequence length="347" mass="37647">MSDISRSWIFRNRPNGLPTSSGPQPTFELTTTKLPSLKDNQVLVRTLYLSNDPAQRGWLEDVPLDRSYVPPVQLNTPMRAFGVGKVTESKASHLKPGTIVQAALGWNEYVVLNAGDCTPRTTPTPQVVSVTNYLGALGGNGITAYYGLVEIGQVKAGQRIVVSGAAGATGSMVVQIAKHLLGCSEVIGIAGSEEKCRWIESLGADTCLNYKHAEFYDELATATKGFVDVFYDNVGGNILDFMLTRLKQNGTVVACGGIAGYNSGGGIKLQNYMDIIHMRLSIRGFIVIDYLDKAQGTIEILVKAIEDGKIKVRECEQVVPSRFEDIPETWLKLFEGGNTGKLITEIV</sequence>
<dbReference type="InterPro" id="IPR045010">
    <property type="entry name" value="MDR_fam"/>
</dbReference>
<dbReference type="HOGENOM" id="CLU_026673_29_2_1"/>
<accession>A0A0D2C318</accession>
<dbReference type="PANTHER" id="PTHR43205:SF19">
    <property type="entry name" value="ENOYL REDUCTASE (ER) DOMAIN-CONTAINING PROTEIN"/>
    <property type="match status" value="1"/>
</dbReference>
<dbReference type="InterPro" id="IPR041694">
    <property type="entry name" value="ADH_N_2"/>
</dbReference>
<protein>
    <recommendedName>
        <fullName evidence="2">Enoyl reductase (ER) domain-containing protein</fullName>
    </recommendedName>
</protein>
<dbReference type="Pfam" id="PF00107">
    <property type="entry name" value="ADH_zinc_N"/>
    <property type="match status" value="1"/>
</dbReference>
<dbReference type="InterPro" id="IPR020843">
    <property type="entry name" value="ER"/>
</dbReference>
<proteinExistence type="predicted"/>
<dbReference type="SUPFAM" id="SSF51735">
    <property type="entry name" value="NAD(P)-binding Rossmann-fold domains"/>
    <property type="match status" value="1"/>
</dbReference>
<dbReference type="FunFam" id="3.40.50.720:FF:000121">
    <property type="entry name" value="Prostaglandin reductase 2"/>
    <property type="match status" value="1"/>
</dbReference>
<dbReference type="EMBL" id="KN847493">
    <property type="protein sequence ID" value="KIW17989.1"/>
    <property type="molecule type" value="Genomic_DNA"/>
</dbReference>
<keyword evidence="4" id="KW-1185">Reference proteome</keyword>
<evidence type="ECO:0000256" key="1">
    <source>
        <dbReference type="ARBA" id="ARBA00023002"/>
    </source>
</evidence>
<dbReference type="Pfam" id="PF16884">
    <property type="entry name" value="ADH_N_2"/>
    <property type="match status" value="1"/>
</dbReference>
<dbReference type="InterPro" id="IPR013149">
    <property type="entry name" value="ADH-like_C"/>
</dbReference>
<dbReference type="SUPFAM" id="SSF50129">
    <property type="entry name" value="GroES-like"/>
    <property type="match status" value="1"/>
</dbReference>
<dbReference type="Gene3D" id="3.90.180.10">
    <property type="entry name" value="Medium-chain alcohol dehydrogenases, catalytic domain"/>
    <property type="match status" value="1"/>
</dbReference>
<dbReference type="RefSeq" id="XP_016238205.1">
    <property type="nucleotide sequence ID" value="XM_016376635.1"/>
</dbReference>
<dbReference type="CDD" id="cd05288">
    <property type="entry name" value="PGDH"/>
    <property type="match status" value="1"/>
</dbReference>
<dbReference type="GO" id="GO:0016628">
    <property type="term" value="F:oxidoreductase activity, acting on the CH-CH group of donors, NAD or NADP as acceptor"/>
    <property type="evidence" value="ECO:0007669"/>
    <property type="project" value="InterPro"/>
</dbReference>
<evidence type="ECO:0000313" key="3">
    <source>
        <dbReference type="EMBL" id="KIW17989.1"/>
    </source>
</evidence>
<dbReference type="InterPro" id="IPR011032">
    <property type="entry name" value="GroES-like_sf"/>
</dbReference>
<dbReference type="GeneID" id="27329358"/>